<accession>A0A177K4S9</accession>
<dbReference type="EMBL" id="LSTR01000002">
    <property type="protein sequence ID" value="OAH48056.1"/>
    <property type="molecule type" value="Genomic_DNA"/>
</dbReference>
<dbReference type="SUPFAM" id="SSF53756">
    <property type="entry name" value="UDP-Glycosyltransferase/glycogen phosphorylase"/>
    <property type="match status" value="1"/>
</dbReference>
<dbReference type="Proteomes" id="UP000077262">
    <property type="component" value="Unassembled WGS sequence"/>
</dbReference>
<gene>
    <name evidence="1" type="ORF">AX777_16390</name>
</gene>
<evidence type="ECO:0000313" key="2">
    <source>
        <dbReference type="Proteomes" id="UP000077262"/>
    </source>
</evidence>
<dbReference type="Gene3D" id="3.40.50.2000">
    <property type="entry name" value="Glycogen Phosphorylase B"/>
    <property type="match status" value="1"/>
</dbReference>
<dbReference type="RefSeq" id="WP_063975907.1">
    <property type="nucleotide sequence ID" value="NZ_LSTR01000002.1"/>
</dbReference>
<reference evidence="1 2" key="1">
    <citation type="submission" date="2016-02" db="EMBL/GenBank/DDBJ databases">
        <authorList>
            <person name="Wen L."/>
            <person name="He K."/>
            <person name="Yang H."/>
        </authorList>
    </citation>
    <scope>NUCLEOTIDE SEQUENCE [LARGE SCALE GENOMIC DNA]</scope>
    <source>
        <strain evidence="1 2">CD09_2</strain>
    </source>
</reference>
<proteinExistence type="predicted"/>
<sequence>MSRPIGYYVHHHGDGHRQRAIAIGQSLGGITLLGTGLTGKTGNLPFLDLPDDRLNEGFAGIDHAERPSSLHYTPLDHEGIRQRTAMMALWIAQSRPSLMVVDVSAEVAMLARLASVPTIYVRLSGTRLDTAHLDAFRGATALLAPFHEALDDDDIPTWVREKTFYAPGIIRPVSISQNGRDGDILIVLGRGGGISDGERWAEVARSTPERQFRIIGPCTVPSSLPDNLELRGWVDDADAQIAAAAVVIGAAGDGVVSAVLAARRPFICLPEHRPFNEQVSKARRLAAVGGAIVRFDWPQASDWTGLIDLAINQAEHWPVCLTDEGGAEAAARWLHDLTAAPSSHRSRTA</sequence>
<dbReference type="GO" id="GO:0016740">
    <property type="term" value="F:transferase activity"/>
    <property type="evidence" value="ECO:0007669"/>
    <property type="project" value="UniProtKB-KW"/>
</dbReference>
<dbReference type="AlphaFoldDB" id="A0A177K4S9"/>
<name>A0A177K4S9_SPHYA</name>
<protein>
    <submittedName>
        <fullName evidence="1">Glycosyltransferase</fullName>
    </submittedName>
</protein>
<evidence type="ECO:0000313" key="1">
    <source>
        <dbReference type="EMBL" id="OAH48056.1"/>
    </source>
</evidence>
<keyword evidence="1" id="KW-0808">Transferase</keyword>
<comment type="caution">
    <text evidence="1">The sequence shown here is derived from an EMBL/GenBank/DDBJ whole genome shotgun (WGS) entry which is preliminary data.</text>
</comment>
<dbReference type="OrthoDB" id="9809594at2"/>
<organism evidence="1 2">
    <name type="scientific">Sphingobium yanoikuyae</name>
    <name type="common">Sphingomonas yanoikuyae</name>
    <dbReference type="NCBI Taxonomy" id="13690"/>
    <lineage>
        <taxon>Bacteria</taxon>
        <taxon>Pseudomonadati</taxon>
        <taxon>Pseudomonadota</taxon>
        <taxon>Alphaproteobacteria</taxon>
        <taxon>Sphingomonadales</taxon>
        <taxon>Sphingomonadaceae</taxon>
        <taxon>Sphingobium</taxon>
    </lineage>
</organism>